<dbReference type="GO" id="GO:0004222">
    <property type="term" value="F:metalloendopeptidase activity"/>
    <property type="evidence" value="ECO:0007669"/>
    <property type="project" value="InterPro"/>
</dbReference>
<comment type="caution">
    <text evidence="9">The sequence shown here is derived from an EMBL/GenBank/DDBJ whole genome shotgun (WGS) entry which is preliminary data.</text>
</comment>
<name>A0A218Z862_9HELO</name>
<dbReference type="OrthoDB" id="534666at2759"/>
<dbReference type="Pfam" id="PF01432">
    <property type="entry name" value="Peptidase_M3"/>
    <property type="match status" value="1"/>
</dbReference>
<comment type="cofactor">
    <cofactor evidence="6">
        <name>Zn(2+)</name>
        <dbReference type="ChEBI" id="CHEBI:29105"/>
    </cofactor>
    <text evidence="6">Binds 1 zinc ion.</text>
</comment>
<evidence type="ECO:0000256" key="4">
    <source>
        <dbReference type="ARBA" id="ARBA00022833"/>
    </source>
</evidence>
<feature type="region of interest" description="Disordered" evidence="7">
    <location>
        <begin position="79"/>
        <end position="111"/>
    </location>
</feature>
<dbReference type="GO" id="GO:0046872">
    <property type="term" value="F:metal ion binding"/>
    <property type="evidence" value="ECO:0007669"/>
    <property type="project" value="UniProtKB-UniRule"/>
</dbReference>
<feature type="domain" description="Peptidase M3A/M3B catalytic" evidence="8">
    <location>
        <begin position="9"/>
        <end position="54"/>
    </location>
</feature>
<keyword evidence="3 6" id="KW-0378">Hydrolase</keyword>
<evidence type="ECO:0000256" key="6">
    <source>
        <dbReference type="RuleBase" id="RU003435"/>
    </source>
</evidence>
<organism evidence="9 10">
    <name type="scientific">Diplocarpon coronariae</name>
    <dbReference type="NCBI Taxonomy" id="2795749"/>
    <lineage>
        <taxon>Eukaryota</taxon>
        <taxon>Fungi</taxon>
        <taxon>Dikarya</taxon>
        <taxon>Ascomycota</taxon>
        <taxon>Pezizomycotina</taxon>
        <taxon>Leotiomycetes</taxon>
        <taxon>Helotiales</taxon>
        <taxon>Drepanopezizaceae</taxon>
        <taxon>Diplocarpon</taxon>
    </lineage>
</organism>
<proteinExistence type="inferred from homology"/>
<dbReference type="GO" id="GO:0006508">
    <property type="term" value="P:proteolysis"/>
    <property type="evidence" value="ECO:0007669"/>
    <property type="project" value="UniProtKB-KW"/>
</dbReference>
<evidence type="ECO:0000256" key="1">
    <source>
        <dbReference type="ARBA" id="ARBA00022670"/>
    </source>
</evidence>
<evidence type="ECO:0000259" key="8">
    <source>
        <dbReference type="Pfam" id="PF01432"/>
    </source>
</evidence>
<keyword evidence="5 6" id="KW-0482">Metalloprotease</keyword>
<dbReference type="Proteomes" id="UP000242519">
    <property type="component" value="Unassembled WGS sequence"/>
</dbReference>
<evidence type="ECO:0000256" key="7">
    <source>
        <dbReference type="SAM" id="MobiDB-lite"/>
    </source>
</evidence>
<evidence type="ECO:0000313" key="9">
    <source>
        <dbReference type="EMBL" id="OWP04178.1"/>
    </source>
</evidence>
<comment type="similarity">
    <text evidence="6">Belongs to the peptidase M3 family.</text>
</comment>
<accession>A0A218Z862</accession>
<sequence length="111" mass="12315">MASPRLVRRTRFAETSGTKVARDLVEVASRVLENFSWDPNILRRVSRHDSHLSPELMGCWKGETPTEAEPPAKAPLELLETLSASDSTPRPRQSLDPTIPPLHPAALQPLD</sequence>
<dbReference type="SUPFAM" id="SSF55486">
    <property type="entry name" value="Metalloproteases ('zincins'), catalytic domain"/>
    <property type="match status" value="1"/>
</dbReference>
<evidence type="ECO:0000256" key="3">
    <source>
        <dbReference type="ARBA" id="ARBA00022801"/>
    </source>
</evidence>
<keyword evidence="2 6" id="KW-0479">Metal-binding</keyword>
<dbReference type="Gene3D" id="1.10.1370.40">
    <property type="match status" value="1"/>
</dbReference>
<evidence type="ECO:0000256" key="2">
    <source>
        <dbReference type="ARBA" id="ARBA00022723"/>
    </source>
</evidence>
<dbReference type="STRING" id="503106.A0A218Z862"/>
<dbReference type="InterPro" id="IPR001567">
    <property type="entry name" value="Pept_M3A_M3B_dom"/>
</dbReference>
<evidence type="ECO:0000256" key="5">
    <source>
        <dbReference type="ARBA" id="ARBA00023049"/>
    </source>
</evidence>
<keyword evidence="1 6" id="KW-0645">Protease</keyword>
<gene>
    <name evidence="9" type="ORF">B2J93_387</name>
</gene>
<dbReference type="EMBL" id="MZNU01000132">
    <property type="protein sequence ID" value="OWP04178.1"/>
    <property type="molecule type" value="Genomic_DNA"/>
</dbReference>
<keyword evidence="4 6" id="KW-0862">Zinc</keyword>
<dbReference type="AlphaFoldDB" id="A0A218Z862"/>
<protein>
    <recommendedName>
        <fullName evidence="8">Peptidase M3A/M3B catalytic domain-containing protein</fullName>
    </recommendedName>
</protein>
<reference evidence="9 10" key="1">
    <citation type="submission" date="2017-04" db="EMBL/GenBank/DDBJ databases">
        <title>Draft genome sequence of Marssonina coronaria NL1: causal agent of apple blotch.</title>
        <authorList>
            <person name="Cheng Q."/>
        </authorList>
    </citation>
    <scope>NUCLEOTIDE SEQUENCE [LARGE SCALE GENOMIC DNA]</scope>
    <source>
        <strain evidence="9 10">NL1</strain>
    </source>
</reference>
<keyword evidence="10" id="KW-1185">Reference proteome</keyword>
<dbReference type="InParanoid" id="A0A218Z862"/>
<evidence type="ECO:0000313" key="10">
    <source>
        <dbReference type="Proteomes" id="UP000242519"/>
    </source>
</evidence>